<feature type="chain" id="PRO_5041978764" evidence="2">
    <location>
        <begin position="29"/>
        <end position="106"/>
    </location>
</feature>
<dbReference type="AlphaFoldDB" id="A0AAD1VYZ1"/>
<feature type="region of interest" description="Disordered" evidence="1">
    <location>
        <begin position="57"/>
        <end position="79"/>
    </location>
</feature>
<protein>
    <submittedName>
        <fullName evidence="3">Uncharacterized protein</fullName>
    </submittedName>
</protein>
<sequence>MTSSRTPLRMEAFQILAMLLTLCMSTFAAPLTPDSQNIPGYTDSPEKDLELNSSTEQVIVQTSQSNGRDQQELQQNQQQSLKTTNLTKILNIGLCLPCIMKKLPRV</sequence>
<keyword evidence="2" id="KW-0732">Signal</keyword>
<name>A0AAD1VYZ1_PELCU</name>
<dbReference type="EMBL" id="OW240915">
    <property type="protein sequence ID" value="CAH2281818.1"/>
    <property type="molecule type" value="Genomic_DNA"/>
</dbReference>
<gene>
    <name evidence="3" type="ORF">PECUL_23A057934</name>
</gene>
<keyword evidence="4" id="KW-1185">Reference proteome</keyword>
<reference evidence="3" key="1">
    <citation type="submission" date="2022-03" db="EMBL/GenBank/DDBJ databases">
        <authorList>
            <person name="Alioto T."/>
            <person name="Alioto T."/>
            <person name="Gomez Garrido J."/>
        </authorList>
    </citation>
    <scope>NUCLEOTIDE SEQUENCE</scope>
</reference>
<feature type="compositionally biased region" description="Polar residues" evidence="1">
    <location>
        <begin position="57"/>
        <end position="68"/>
    </location>
</feature>
<accession>A0AAD1VYZ1</accession>
<evidence type="ECO:0000313" key="4">
    <source>
        <dbReference type="Proteomes" id="UP001295444"/>
    </source>
</evidence>
<evidence type="ECO:0000256" key="2">
    <source>
        <dbReference type="SAM" id="SignalP"/>
    </source>
</evidence>
<feature type="signal peptide" evidence="2">
    <location>
        <begin position="1"/>
        <end position="28"/>
    </location>
</feature>
<proteinExistence type="predicted"/>
<organism evidence="3 4">
    <name type="scientific">Pelobates cultripes</name>
    <name type="common">Western spadefoot toad</name>
    <dbReference type="NCBI Taxonomy" id="61616"/>
    <lineage>
        <taxon>Eukaryota</taxon>
        <taxon>Metazoa</taxon>
        <taxon>Chordata</taxon>
        <taxon>Craniata</taxon>
        <taxon>Vertebrata</taxon>
        <taxon>Euteleostomi</taxon>
        <taxon>Amphibia</taxon>
        <taxon>Batrachia</taxon>
        <taxon>Anura</taxon>
        <taxon>Pelobatoidea</taxon>
        <taxon>Pelobatidae</taxon>
        <taxon>Pelobates</taxon>
    </lineage>
</organism>
<dbReference type="Proteomes" id="UP001295444">
    <property type="component" value="Chromosome 04"/>
</dbReference>
<evidence type="ECO:0000313" key="3">
    <source>
        <dbReference type="EMBL" id="CAH2281818.1"/>
    </source>
</evidence>
<evidence type="ECO:0000256" key="1">
    <source>
        <dbReference type="SAM" id="MobiDB-lite"/>
    </source>
</evidence>